<keyword evidence="2" id="KW-1185">Reference proteome</keyword>
<sequence length="123" mass="13761">MLAIVDGSLPCPKPSDESYGLWVQCDTTVHSWINAILSLTVLETLLNHECETVSHAWNTLERLFIDYSVSTMHLKHKFQNFNKDNLTMEEYLQQLESLACSLIAIGKINNVATAPIADVLGLN</sequence>
<gene>
    <name evidence="1" type="ORF">ACH5RR_009354</name>
</gene>
<evidence type="ECO:0000313" key="1">
    <source>
        <dbReference type="EMBL" id="KAL3530032.1"/>
    </source>
</evidence>
<comment type="caution">
    <text evidence="1">The sequence shown here is derived from an EMBL/GenBank/DDBJ whole genome shotgun (WGS) entry which is preliminary data.</text>
</comment>
<accession>A0ABD3AGY1</accession>
<dbReference type="AlphaFoldDB" id="A0ABD3AGY1"/>
<dbReference type="EMBL" id="JBJUIK010000004">
    <property type="protein sequence ID" value="KAL3530032.1"/>
    <property type="molecule type" value="Genomic_DNA"/>
</dbReference>
<reference evidence="1 2" key="1">
    <citation type="submission" date="2024-11" db="EMBL/GenBank/DDBJ databases">
        <title>A near-complete genome assembly of Cinchona calisaya.</title>
        <authorList>
            <person name="Lian D.C."/>
            <person name="Zhao X.W."/>
            <person name="Wei L."/>
        </authorList>
    </citation>
    <scope>NUCLEOTIDE SEQUENCE [LARGE SCALE GENOMIC DNA]</scope>
    <source>
        <tissue evidence="1">Nenye</tissue>
    </source>
</reference>
<name>A0ABD3AGY1_9GENT</name>
<dbReference type="PANTHER" id="PTHR47481">
    <property type="match status" value="1"/>
</dbReference>
<dbReference type="Proteomes" id="UP001630127">
    <property type="component" value="Unassembled WGS sequence"/>
</dbReference>
<proteinExistence type="predicted"/>
<organism evidence="1 2">
    <name type="scientific">Cinchona calisaya</name>
    <dbReference type="NCBI Taxonomy" id="153742"/>
    <lineage>
        <taxon>Eukaryota</taxon>
        <taxon>Viridiplantae</taxon>
        <taxon>Streptophyta</taxon>
        <taxon>Embryophyta</taxon>
        <taxon>Tracheophyta</taxon>
        <taxon>Spermatophyta</taxon>
        <taxon>Magnoliopsida</taxon>
        <taxon>eudicotyledons</taxon>
        <taxon>Gunneridae</taxon>
        <taxon>Pentapetalae</taxon>
        <taxon>asterids</taxon>
        <taxon>lamiids</taxon>
        <taxon>Gentianales</taxon>
        <taxon>Rubiaceae</taxon>
        <taxon>Cinchonoideae</taxon>
        <taxon>Cinchoneae</taxon>
        <taxon>Cinchona</taxon>
    </lineage>
</organism>
<evidence type="ECO:0008006" key="3">
    <source>
        <dbReference type="Google" id="ProtNLM"/>
    </source>
</evidence>
<evidence type="ECO:0000313" key="2">
    <source>
        <dbReference type="Proteomes" id="UP001630127"/>
    </source>
</evidence>
<protein>
    <recommendedName>
        <fullName evidence="3">Retrotransposon gag domain-containing protein</fullName>
    </recommendedName>
</protein>
<dbReference type="PANTHER" id="PTHR47481:SF29">
    <property type="entry name" value="RETROTRANSPOSON GAG DOMAIN-CONTAINING PROTEIN"/>
    <property type="match status" value="1"/>
</dbReference>